<dbReference type="GO" id="GO:0005654">
    <property type="term" value="C:nucleoplasm"/>
    <property type="evidence" value="ECO:0007669"/>
    <property type="project" value="UniProtKB-SubCell"/>
</dbReference>
<dbReference type="PANTHER" id="PTHR12221:SF6">
    <property type="entry name" value="PESCADILLO HOMOLOG"/>
    <property type="match status" value="1"/>
</dbReference>
<dbReference type="InterPro" id="IPR036420">
    <property type="entry name" value="BRCT_dom_sf"/>
</dbReference>
<dbReference type="FunFam" id="3.40.50.10190:FF:000002">
    <property type="entry name" value="Pescadillo homolog"/>
    <property type="match status" value="1"/>
</dbReference>
<dbReference type="PROSITE" id="PS50172">
    <property type="entry name" value="BRCT"/>
    <property type="match status" value="1"/>
</dbReference>
<keyword evidence="1 4" id="KW-0690">Ribosome biogenesis</keyword>
<dbReference type="GO" id="GO:0005730">
    <property type="term" value="C:nucleolus"/>
    <property type="evidence" value="ECO:0007669"/>
    <property type="project" value="UniProtKB-SubCell"/>
</dbReference>
<dbReference type="Pfam" id="PF16589">
    <property type="entry name" value="BRCT_2"/>
    <property type="match status" value="1"/>
</dbReference>
<evidence type="ECO:0000313" key="8">
    <source>
        <dbReference type="Proteomes" id="UP001620626"/>
    </source>
</evidence>
<dbReference type="GO" id="GO:0043021">
    <property type="term" value="F:ribonucleoprotein complex binding"/>
    <property type="evidence" value="ECO:0007669"/>
    <property type="project" value="UniProtKB-UniRule"/>
</dbReference>
<dbReference type="Pfam" id="PF06732">
    <property type="entry name" value="Pescadillo_N"/>
    <property type="match status" value="1"/>
</dbReference>
<comment type="similarity">
    <text evidence="4">Belongs to the pescadillo family.</text>
</comment>
<dbReference type="InterPro" id="IPR010613">
    <property type="entry name" value="PES"/>
</dbReference>
<dbReference type="HAMAP" id="MF_03028">
    <property type="entry name" value="Pescadillo"/>
    <property type="match status" value="1"/>
</dbReference>
<organism evidence="7 8">
    <name type="scientific">Heterodera trifolii</name>
    <dbReference type="NCBI Taxonomy" id="157864"/>
    <lineage>
        <taxon>Eukaryota</taxon>
        <taxon>Metazoa</taxon>
        <taxon>Ecdysozoa</taxon>
        <taxon>Nematoda</taxon>
        <taxon>Chromadorea</taxon>
        <taxon>Rhabditida</taxon>
        <taxon>Tylenchina</taxon>
        <taxon>Tylenchomorpha</taxon>
        <taxon>Tylenchoidea</taxon>
        <taxon>Heteroderidae</taxon>
        <taxon>Heteroderinae</taxon>
        <taxon>Heterodera</taxon>
    </lineage>
</organism>
<gene>
    <name evidence="7" type="ORF">niasHT_039375</name>
</gene>
<feature type="region of interest" description="Disordered" evidence="5">
    <location>
        <begin position="533"/>
        <end position="554"/>
    </location>
</feature>
<accession>A0ABD2HUC2</accession>
<reference evidence="7 8" key="1">
    <citation type="submission" date="2024-10" db="EMBL/GenBank/DDBJ databases">
        <authorList>
            <person name="Kim D."/>
        </authorList>
    </citation>
    <scope>NUCLEOTIDE SEQUENCE [LARGE SCALE GENOMIC DNA]</scope>
    <source>
        <strain evidence="7">BH-2024</strain>
    </source>
</reference>
<proteinExistence type="inferred from homology"/>
<dbReference type="CDD" id="cd17709">
    <property type="entry name" value="BRCT_pescadillo_like"/>
    <property type="match status" value="1"/>
</dbReference>
<sequence length="554" mass="63384">MRIKKKFARGTARVFVSRKKALKKLQLNLRDFRRLCILKGIYPREPNSAKRANKGGSSEHKIFYHLKDINFLAQEPLLDKFREYKAFLKKVTRARARRDHLKLEGLLRAKPTFSYDHLVRERYPTFASALRDLDDALCLCFAFSALTQSKIARPRTIGQCRRAVTEFMHFVIEAKALRKVFISIKGVYYQAEILGERVTWVVGHERAVGRANELDFSVMANFVDFYLCMLCFVNFRLYKTLGLFHPPQLRRQQMPSENDFSFDHSNELDERVYSLAFPLKRTDKMDADGCGEPSIIDTFAEDDAESGESLAEKMRQAEVQKTLFAKCKFFLNREVPKEALAFVIRSGGGFVCWDGCAPNSVDEHNEQITHQIVDRNVEKTNINRVYVQPQWVFDCFNARRILPPAKYAPMAALPPHLSPFVDAQHLEVGAGAYIPLERIEHAKQQNGTDLAAFLDGTTPAKSAKKDSAKGKNEATDGEGAKMGVRKSKVLARESRQKQINEEGHNLKLREMMVARKHRRVYGKIKYGLKRKAREANKLAEKRAKLTTDGKGTKE</sequence>
<evidence type="ECO:0000256" key="5">
    <source>
        <dbReference type="SAM" id="MobiDB-lite"/>
    </source>
</evidence>
<dbReference type="PANTHER" id="PTHR12221">
    <property type="entry name" value="PESCADILLO - RELATED"/>
    <property type="match status" value="1"/>
</dbReference>
<comment type="subcellular location">
    <subcellularLocation>
        <location evidence="4">Nucleus</location>
        <location evidence="4">Nucleolus</location>
    </subcellularLocation>
    <subcellularLocation>
        <location evidence="4">Nucleus</location>
        <location evidence="4">Nucleoplasm</location>
    </subcellularLocation>
</comment>
<dbReference type="GO" id="GO:0000463">
    <property type="term" value="P:maturation of LSU-rRNA from tricistronic rRNA transcript (SSU-rRNA, 5.8S rRNA, LSU-rRNA)"/>
    <property type="evidence" value="ECO:0007669"/>
    <property type="project" value="UniProtKB-UniRule"/>
</dbReference>
<dbReference type="InterPro" id="IPR001357">
    <property type="entry name" value="BRCT_dom"/>
</dbReference>
<feature type="domain" description="BRCT" evidence="6">
    <location>
        <begin position="319"/>
        <end position="409"/>
    </location>
</feature>
<feature type="compositionally biased region" description="Basic and acidic residues" evidence="5">
    <location>
        <begin position="463"/>
        <end position="474"/>
    </location>
</feature>
<dbReference type="Gene3D" id="3.40.50.10190">
    <property type="entry name" value="BRCT domain"/>
    <property type="match status" value="1"/>
</dbReference>
<dbReference type="Proteomes" id="UP001620626">
    <property type="component" value="Unassembled WGS sequence"/>
</dbReference>
<evidence type="ECO:0000313" key="7">
    <source>
        <dbReference type="EMBL" id="KAL3070182.1"/>
    </source>
</evidence>
<dbReference type="GO" id="GO:0000466">
    <property type="term" value="P:maturation of 5.8S rRNA from tricistronic rRNA transcript (SSU-rRNA, 5.8S rRNA, LSU-rRNA)"/>
    <property type="evidence" value="ECO:0007669"/>
    <property type="project" value="UniProtKB-UniRule"/>
</dbReference>
<dbReference type="SMART" id="SM00292">
    <property type="entry name" value="BRCT"/>
    <property type="match status" value="1"/>
</dbReference>
<evidence type="ECO:0000259" key="6">
    <source>
        <dbReference type="PROSITE" id="PS50172"/>
    </source>
</evidence>
<comment type="function">
    <text evidence="4">Required for maturation of ribosomal RNAs and formation of the large ribosomal subunit.</text>
</comment>
<protein>
    <recommendedName>
        <fullName evidence="4">Pescadillo homolog</fullName>
    </recommendedName>
</protein>
<evidence type="ECO:0000256" key="2">
    <source>
        <dbReference type="ARBA" id="ARBA00022552"/>
    </source>
</evidence>
<evidence type="ECO:0000256" key="1">
    <source>
        <dbReference type="ARBA" id="ARBA00022517"/>
    </source>
</evidence>
<name>A0ABD2HUC2_9BILA</name>
<dbReference type="EMBL" id="JBICBT010001383">
    <property type="protein sequence ID" value="KAL3070182.1"/>
    <property type="molecule type" value="Genomic_DNA"/>
</dbReference>
<dbReference type="SUPFAM" id="SSF52113">
    <property type="entry name" value="BRCT domain"/>
    <property type="match status" value="1"/>
</dbReference>
<comment type="caution">
    <text evidence="7">The sequence shown here is derived from an EMBL/GenBank/DDBJ whole genome shotgun (WGS) entry which is preliminary data.</text>
</comment>
<keyword evidence="8" id="KW-1185">Reference proteome</keyword>
<feature type="region of interest" description="Disordered" evidence="5">
    <location>
        <begin position="457"/>
        <end position="484"/>
    </location>
</feature>
<evidence type="ECO:0000256" key="4">
    <source>
        <dbReference type="HAMAP-Rule" id="MF_03028"/>
    </source>
</evidence>
<keyword evidence="3 4" id="KW-0539">Nucleus</keyword>
<evidence type="ECO:0000256" key="3">
    <source>
        <dbReference type="ARBA" id="ARBA00023242"/>
    </source>
</evidence>
<keyword evidence="2 4" id="KW-0698">rRNA processing</keyword>
<dbReference type="GO" id="GO:0030687">
    <property type="term" value="C:preribosome, large subunit precursor"/>
    <property type="evidence" value="ECO:0007669"/>
    <property type="project" value="UniProtKB-UniRule"/>
</dbReference>
<dbReference type="AlphaFoldDB" id="A0ABD2HUC2"/>